<name>A0A9Q1IIC5_SYNKA</name>
<comment type="caution">
    <text evidence="1">The sequence shown here is derived from an EMBL/GenBank/DDBJ whole genome shotgun (WGS) entry which is preliminary data.</text>
</comment>
<sequence length="83" mass="8837">MLIASLPCAGALARIPPCSASLARGRHTMPPVAKTLRLTTAVDKRLYRGSRNALAIAAPTLITGRVTSPLRQTPSSFRKDLIV</sequence>
<gene>
    <name evidence="1" type="ORF">SKAU_G00352990</name>
</gene>
<keyword evidence="2" id="KW-1185">Reference proteome</keyword>
<organism evidence="1 2">
    <name type="scientific">Synaphobranchus kaupii</name>
    <name type="common">Kaup's arrowtooth eel</name>
    <dbReference type="NCBI Taxonomy" id="118154"/>
    <lineage>
        <taxon>Eukaryota</taxon>
        <taxon>Metazoa</taxon>
        <taxon>Chordata</taxon>
        <taxon>Craniata</taxon>
        <taxon>Vertebrata</taxon>
        <taxon>Euteleostomi</taxon>
        <taxon>Actinopterygii</taxon>
        <taxon>Neopterygii</taxon>
        <taxon>Teleostei</taxon>
        <taxon>Anguilliformes</taxon>
        <taxon>Synaphobranchidae</taxon>
        <taxon>Synaphobranchus</taxon>
    </lineage>
</organism>
<accession>A0A9Q1IIC5</accession>
<protein>
    <submittedName>
        <fullName evidence="1">Uncharacterized protein</fullName>
    </submittedName>
</protein>
<evidence type="ECO:0000313" key="1">
    <source>
        <dbReference type="EMBL" id="KAJ8340666.1"/>
    </source>
</evidence>
<dbReference type="Proteomes" id="UP001152622">
    <property type="component" value="Chromosome 16"/>
</dbReference>
<proteinExistence type="predicted"/>
<dbReference type="EMBL" id="JAINUF010000016">
    <property type="protein sequence ID" value="KAJ8340666.1"/>
    <property type="molecule type" value="Genomic_DNA"/>
</dbReference>
<dbReference type="AlphaFoldDB" id="A0A9Q1IIC5"/>
<reference evidence="1" key="1">
    <citation type="journal article" date="2023" name="Science">
        <title>Genome structures resolve the early diversification of teleost fishes.</title>
        <authorList>
            <person name="Parey E."/>
            <person name="Louis A."/>
            <person name="Montfort J."/>
            <person name="Bouchez O."/>
            <person name="Roques C."/>
            <person name="Iampietro C."/>
            <person name="Lluch J."/>
            <person name="Castinel A."/>
            <person name="Donnadieu C."/>
            <person name="Desvignes T."/>
            <person name="Floi Bucao C."/>
            <person name="Jouanno E."/>
            <person name="Wen M."/>
            <person name="Mejri S."/>
            <person name="Dirks R."/>
            <person name="Jansen H."/>
            <person name="Henkel C."/>
            <person name="Chen W.J."/>
            <person name="Zahm M."/>
            <person name="Cabau C."/>
            <person name="Klopp C."/>
            <person name="Thompson A.W."/>
            <person name="Robinson-Rechavi M."/>
            <person name="Braasch I."/>
            <person name="Lecointre G."/>
            <person name="Bobe J."/>
            <person name="Postlethwait J.H."/>
            <person name="Berthelot C."/>
            <person name="Roest Crollius H."/>
            <person name="Guiguen Y."/>
        </authorList>
    </citation>
    <scope>NUCLEOTIDE SEQUENCE</scope>
    <source>
        <strain evidence="1">WJC10195</strain>
    </source>
</reference>
<evidence type="ECO:0000313" key="2">
    <source>
        <dbReference type="Proteomes" id="UP001152622"/>
    </source>
</evidence>